<dbReference type="EMBL" id="VSSQ01000856">
    <property type="protein sequence ID" value="MPM02254.1"/>
    <property type="molecule type" value="Genomic_DNA"/>
</dbReference>
<comment type="caution">
    <text evidence="2">The sequence shown here is derived from an EMBL/GenBank/DDBJ whole genome shotgun (WGS) entry which is preliminary data.</text>
</comment>
<dbReference type="AlphaFoldDB" id="A0A644WJ23"/>
<organism evidence="2">
    <name type="scientific">bioreactor metagenome</name>
    <dbReference type="NCBI Taxonomy" id="1076179"/>
    <lineage>
        <taxon>unclassified sequences</taxon>
        <taxon>metagenomes</taxon>
        <taxon>ecological metagenomes</taxon>
    </lineage>
</organism>
<proteinExistence type="predicted"/>
<feature type="coiled-coil region" evidence="1">
    <location>
        <begin position="34"/>
        <end position="61"/>
    </location>
</feature>
<evidence type="ECO:0000313" key="2">
    <source>
        <dbReference type="EMBL" id="MPM02254.1"/>
    </source>
</evidence>
<gene>
    <name evidence="2" type="ORF">SDC9_48499</name>
</gene>
<name>A0A644WJ23_9ZZZZ</name>
<accession>A0A644WJ23</accession>
<evidence type="ECO:0000256" key="1">
    <source>
        <dbReference type="SAM" id="Coils"/>
    </source>
</evidence>
<evidence type="ECO:0008006" key="3">
    <source>
        <dbReference type="Google" id="ProtNLM"/>
    </source>
</evidence>
<sequence length="164" mass="18565">MANKVQNLKNVKMKKSIIILVAGAFVSLAFLTGCGTKEDKVSAAQEKVADAKEDLADKKYDAKVERQVEAKEWQEFVAESKAQIAINNEKIGDLKIRMKNSGKMENAVLNERIINLENRNTELRKRMETYDSSMSNWASFKREFSKDMENLGQAINDLTVDSNK</sequence>
<feature type="coiled-coil region" evidence="1">
    <location>
        <begin position="106"/>
        <end position="133"/>
    </location>
</feature>
<keyword evidence="1" id="KW-0175">Coiled coil</keyword>
<reference evidence="2" key="1">
    <citation type="submission" date="2019-08" db="EMBL/GenBank/DDBJ databases">
        <authorList>
            <person name="Kucharzyk K."/>
            <person name="Murdoch R.W."/>
            <person name="Higgins S."/>
            <person name="Loffler F."/>
        </authorList>
    </citation>
    <scope>NUCLEOTIDE SEQUENCE</scope>
</reference>
<protein>
    <recommendedName>
        <fullName evidence="3">Chromosome partition protein Smc</fullName>
    </recommendedName>
</protein>
<dbReference type="PROSITE" id="PS51257">
    <property type="entry name" value="PROKAR_LIPOPROTEIN"/>
    <property type="match status" value="1"/>
</dbReference>